<name>A0ABR9HKN5_9ACTN</name>
<reference evidence="2 3" key="1">
    <citation type="submission" date="2020-10" db="EMBL/GenBank/DDBJ databases">
        <title>Sequencing the genomes of 1000 actinobacteria strains.</title>
        <authorList>
            <person name="Klenk H.-P."/>
        </authorList>
    </citation>
    <scope>NUCLEOTIDE SEQUENCE [LARGE SCALE GENOMIC DNA]</scope>
    <source>
        <strain evidence="2 3">DSM 45157</strain>
    </source>
</reference>
<dbReference type="EMBL" id="JADBDY010000001">
    <property type="protein sequence ID" value="MBE1459548.1"/>
    <property type="molecule type" value="Genomic_DNA"/>
</dbReference>
<protein>
    <recommendedName>
        <fullName evidence="4">Lipoprotein</fullName>
    </recommendedName>
</protein>
<accession>A0ABR9HKN5</accession>
<feature type="region of interest" description="Disordered" evidence="1">
    <location>
        <begin position="1"/>
        <end position="30"/>
    </location>
</feature>
<evidence type="ECO:0000256" key="1">
    <source>
        <dbReference type="SAM" id="MobiDB-lite"/>
    </source>
</evidence>
<dbReference type="Proteomes" id="UP000598217">
    <property type="component" value="Unassembled WGS sequence"/>
</dbReference>
<evidence type="ECO:0000313" key="3">
    <source>
        <dbReference type="Proteomes" id="UP000598217"/>
    </source>
</evidence>
<evidence type="ECO:0008006" key="4">
    <source>
        <dbReference type="Google" id="ProtNLM"/>
    </source>
</evidence>
<proteinExistence type="predicted"/>
<keyword evidence="3" id="KW-1185">Reference proteome</keyword>
<organism evidence="2 3">
    <name type="scientific">Nocardiopsis terrae</name>
    <dbReference type="NCBI Taxonomy" id="372655"/>
    <lineage>
        <taxon>Bacteria</taxon>
        <taxon>Bacillati</taxon>
        <taxon>Actinomycetota</taxon>
        <taxon>Actinomycetes</taxon>
        <taxon>Streptosporangiales</taxon>
        <taxon>Nocardiopsidaceae</taxon>
        <taxon>Nocardiopsis</taxon>
    </lineage>
</organism>
<dbReference type="RefSeq" id="WP_191275033.1">
    <property type="nucleotide sequence ID" value="NZ_BMXJ01000008.1"/>
</dbReference>
<gene>
    <name evidence="2" type="ORF">H4W79_003762</name>
</gene>
<evidence type="ECO:0000313" key="2">
    <source>
        <dbReference type="EMBL" id="MBE1459548.1"/>
    </source>
</evidence>
<sequence length="144" mass="15698">MLLVGCFGTEEVPEPPAEPTAEADPSHFEELSGAEIPDSAESVEVFSVGDVDSLPTYVATFTLPSEEEATEFCQSGDIGNYRVVSGGELLEEQHERHFIGETELAEPRRCSSVKQGESVDRSVVFSFPEGERVSVWAVTEEVGW</sequence>
<comment type="caution">
    <text evidence="2">The sequence shown here is derived from an EMBL/GenBank/DDBJ whole genome shotgun (WGS) entry which is preliminary data.</text>
</comment>